<dbReference type="Pfam" id="PF00575">
    <property type="entry name" value="S1"/>
    <property type="match status" value="1"/>
</dbReference>
<feature type="binding site" evidence="15">
    <location>
        <position position="402"/>
    </location>
    <ligand>
        <name>Zn(2+)</name>
        <dbReference type="ChEBI" id="CHEBI:29105"/>
        <note>ligand shared between dimeric partners</note>
    </ligand>
</feature>
<dbReference type="InterPro" id="IPR012340">
    <property type="entry name" value="NA-bd_OB-fold"/>
</dbReference>
<dbReference type="Pfam" id="PF10150">
    <property type="entry name" value="RNase_E_G"/>
    <property type="match status" value="1"/>
</dbReference>
<feature type="binding site" evidence="15">
    <location>
        <position position="301"/>
    </location>
    <ligand>
        <name>Mg(2+)</name>
        <dbReference type="ChEBI" id="CHEBI:18420"/>
        <note>catalytic</note>
    </ligand>
</feature>
<feature type="binding site" evidence="15">
    <location>
        <position position="344"/>
    </location>
    <ligand>
        <name>Mg(2+)</name>
        <dbReference type="ChEBI" id="CHEBI:18420"/>
        <note>catalytic</note>
    </ligand>
</feature>
<dbReference type="EC" id="3.1.26.12" evidence="15"/>
<dbReference type="HAMAP" id="MF_00970">
    <property type="entry name" value="RNase_E"/>
    <property type="match status" value="1"/>
</dbReference>
<evidence type="ECO:0000256" key="10">
    <source>
        <dbReference type="ARBA" id="ARBA00022759"/>
    </source>
</evidence>
<dbReference type="RefSeq" id="WP_119334431.1">
    <property type="nucleotide sequence ID" value="NZ_AP018558.1"/>
</dbReference>
<keyword evidence="8 15" id="KW-0479">Metal-binding</keyword>
<dbReference type="Gene3D" id="2.40.50.140">
    <property type="entry name" value="Nucleic acid-binding proteins"/>
    <property type="match status" value="1"/>
</dbReference>
<keyword evidence="3 15" id="KW-0963">Cytoplasm</keyword>
<dbReference type="GO" id="GO:0005737">
    <property type="term" value="C:cytoplasm"/>
    <property type="evidence" value="ECO:0007669"/>
    <property type="project" value="UniProtKB-SubCell"/>
</dbReference>
<name>A0A2Z6DW85_HYDTE</name>
<feature type="compositionally biased region" description="Low complexity" evidence="16">
    <location>
        <begin position="643"/>
        <end position="669"/>
    </location>
</feature>
<evidence type="ECO:0000256" key="5">
    <source>
        <dbReference type="ARBA" id="ARBA00022552"/>
    </source>
</evidence>
<dbReference type="Proteomes" id="UP000262004">
    <property type="component" value="Chromosome"/>
</dbReference>
<comment type="catalytic activity">
    <reaction evidence="15">
        <text>Endonucleolytic cleavage of single-stranded RNA in A- and U-rich regions.</text>
        <dbReference type="EC" id="3.1.26.12"/>
    </reaction>
</comment>
<sequence length="1074" mass="116314">MKRMLFNATQAEELRVAIVDGQKLIDIDIESAHREQRKGNIYKAVITRIEPSLEAVFVDYGEERHGFLPFKEVARSYWRSTEQNGRTRVQDALEVGQELIVQVEKEERGNKGAALTTYVSLAGRYLVLMPNNPRGGGVSRRIDGEERAELKQMLELLNVPEGMSLIARTAAIGHSLEELQWDLDYLLKLWRAIEEAANAQKAPFLIYQESALVIRAIRDYFQPDISEILCDTDEIYEQARQFMQHVMPDCVRRVKRYADDVPLFSRFQIEHQIETAYARQVTLPSGGAIVIDHTEALVAIDVNSGKATKGADIEETALKTNLEAAEEIARQLRLRDLGGLIVIDFIDMENPKNQREVEQKLKEALHFDRARVQMGRISKFGLLELSRQRLRPALAEGTYVPCPRCSGTGHIRSTESAALHILRIIEEEAIKEHTAAVYVQVPVDVGTFLLNEKRFDVARIEARHQVRVVIIPNRHMETPAHEVVRLRHDQIDNLDVRLVSYELVTPPAPETAPTNLLSERKAPKQEAAVKGIAPDAPPPVTRATDAPEDATADTAPTAQTTEAPQQAPLLQRLFAWLKSLMGPGDTSATSSETETASPSAPPVRNGNGRRNGNRRRPPRRKRSDESPRDALTSETRTPQPQTLSALAESADSSLASSAESETSAEPLELVLTPESGSESPAKRRRRRSRGRRKESAAESETTAPTETYDAATTETTSAVADTTEELPAEEPTPTAPSAASAQPAETAREAAKGAETAQPEATEPAVTASTDAAEEIATPAPEHAEKERVPDDGILPERQLPVPVTPAVTEVGAVSAAGETTDTPTAADETALDTTQRPEAEPGATAAVVPQDGETAEQTPADEKPGAESQPAAPEATAPEAAEPQSGASPANAEGSEEVPVLLAPLPVPERLDGSLAAIPPGRPAVSQNLSEGDPRDGNTATEAALGTPASTTDLPAGAVEDAPHETPPTMSEPGVPPANAAPSATAAPSSRNAETPKGNESHEVTDEPAPRRETDTAALREMVAQAGLVWIETDPSRVTYRPVFPQPEGLGRVIPRAPKRDEGPLIQVETRRN</sequence>
<dbReference type="InterPro" id="IPR019307">
    <property type="entry name" value="RNA-bd_AU-1/RNase_E/G"/>
</dbReference>
<comment type="cofactor">
    <cofactor evidence="15">
        <name>Zn(2+)</name>
        <dbReference type="ChEBI" id="CHEBI:29105"/>
    </cofactor>
    <text evidence="15">Binds 2 Zn(2+) ions per homotetramer.</text>
</comment>
<comment type="cofactor">
    <cofactor evidence="15">
        <name>Mg(2+)</name>
        <dbReference type="ChEBI" id="CHEBI:18420"/>
    </cofactor>
    <text evidence="15">Binds 1 Mg(2+) ion per subunit.</text>
</comment>
<dbReference type="InterPro" id="IPR028878">
    <property type="entry name" value="RNase_E"/>
</dbReference>
<dbReference type="GO" id="GO:0000287">
    <property type="term" value="F:magnesium ion binding"/>
    <property type="evidence" value="ECO:0007669"/>
    <property type="project" value="UniProtKB-UniRule"/>
</dbReference>
<evidence type="ECO:0000256" key="13">
    <source>
        <dbReference type="ARBA" id="ARBA00022884"/>
    </source>
</evidence>
<dbReference type="InterPro" id="IPR003029">
    <property type="entry name" value="S1_domain"/>
</dbReference>
<keyword evidence="14 15" id="KW-0472">Membrane</keyword>
<feature type="compositionally biased region" description="Low complexity" evidence="16">
    <location>
        <begin position="754"/>
        <end position="768"/>
    </location>
</feature>
<dbReference type="GO" id="GO:0019843">
    <property type="term" value="F:rRNA binding"/>
    <property type="evidence" value="ECO:0007669"/>
    <property type="project" value="UniProtKB-KW"/>
</dbReference>
<feature type="compositionally biased region" description="Basic residues" evidence="16">
    <location>
        <begin position="611"/>
        <end position="621"/>
    </location>
</feature>
<dbReference type="PANTHER" id="PTHR30001:SF1">
    <property type="entry name" value="RIBONUCLEASE E_G-LIKE PROTEIN, CHLOROPLASTIC"/>
    <property type="match status" value="1"/>
</dbReference>
<dbReference type="Gene3D" id="3.40.1260.20">
    <property type="entry name" value="Ribonuclease E, catalytic domain"/>
    <property type="match status" value="1"/>
</dbReference>
<dbReference type="KEGG" id="htl:HPTL_0340"/>
<keyword evidence="10 15" id="KW-0255">Endonuclease</keyword>
<feature type="compositionally biased region" description="Basic residues" evidence="16">
    <location>
        <begin position="682"/>
        <end position="692"/>
    </location>
</feature>
<dbReference type="EMBL" id="AP018558">
    <property type="protein sequence ID" value="BBD76608.1"/>
    <property type="molecule type" value="Genomic_DNA"/>
</dbReference>
<keyword evidence="13 15" id="KW-0694">RNA-binding</keyword>
<feature type="compositionally biased region" description="Basic and acidic residues" evidence="16">
    <location>
        <begin position="998"/>
        <end position="1016"/>
    </location>
</feature>
<comment type="similarity">
    <text evidence="1">Belongs to the RNase E/G family. RNase G subfamily.</text>
</comment>
<evidence type="ECO:0000256" key="1">
    <source>
        <dbReference type="ARBA" id="ARBA00005663"/>
    </source>
</evidence>
<keyword evidence="11 15" id="KW-0378">Hydrolase</keyword>
<evidence type="ECO:0000256" key="7">
    <source>
        <dbReference type="ARBA" id="ARBA00022722"/>
    </source>
</evidence>
<protein>
    <recommendedName>
        <fullName evidence="15">Ribonuclease E</fullName>
        <shortName evidence="15">RNase E</shortName>
        <ecNumber evidence="15">3.1.26.12</ecNumber>
    </recommendedName>
</protein>
<evidence type="ECO:0000256" key="6">
    <source>
        <dbReference type="ARBA" id="ARBA00022694"/>
    </source>
</evidence>
<feature type="compositionally biased region" description="Polar residues" evidence="16">
    <location>
        <begin position="632"/>
        <end position="642"/>
    </location>
</feature>
<evidence type="ECO:0000256" key="14">
    <source>
        <dbReference type="ARBA" id="ARBA00023136"/>
    </source>
</evidence>
<proteinExistence type="inferred from homology"/>
<dbReference type="NCBIfam" id="TIGR00757">
    <property type="entry name" value="RNaseEG"/>
    <property type="match status" value="1"/>
</dbReference>
<keyword evidence="5 15" id="KW-0698">rRNA processing</keyword>
<feature type="compositionally biased region" description="Low complexity" evidence="16">
    <location>
        <begin position="816"/>
        <end position="835"/>
    </location>
</feature>
<dbReference type="SUPFAM" id="SSF50249">
    <property type="entry name" value="Nucleic acid-binding proteins"/>
    <property type="match status" value="1"/>
</dbReference>
<keyword evidence="15" id="KW-0862">Zinc</keyword>
<feature type="compositionally biased region" description="Low complexity" evidence="16">
    <location>
        <begin position="698"/>
        <end position="721"/>
    </location>
</feature>
<dbReference type="PANTHER" id="PTHR30001">
    <property type="entry name" value="RIBONUCLEASE"/>
    <property type="match status" value="1"/>
</dbReference>
<evidence type="ECO:0000313" key="19">
    <source>
        <dbReference type="Proteomes" id="UP000262004"/>
    </source>
</evidence>
<feature type="binding site" evidence="15">
    <location>
        <position position="405"/>
    </location>
    <ligand>
        <name>Zn(2+)</name>
        <dbReference type="ChEBI" id="CHEBI:29105"/>
        <note>ligand shared between dimeric partners</note>
    </ligand>
</feature>
<keyword evidence="9 15" id="KW-0699">rRNA-binding</keyword>
<keyword evidence="4 15" id="KW-0997">Cell inner membrane</keyword>
<feature type="compositionally biased region" description="Low complexity" evidence="16">
    <location>
        <begin position="978"/>
        <end position="994"/>
    </location>
</feature>
<reference evidence="18 19" key="1">
    <citation type="submission" date="2018-04" db="EMBL/GenBank/DDBJ databases">
        <title>Complete genome sequence of Hydrogenophilus thermoluteolus TH-1.</title>
        <authorList>
            <person name="Arai H."/>
        </authorList>
    </citation>
    <scope>NUCLEOTIDE SEQUENCE [LARGE SCALE GENOMIC DNA]</scope>
    <source>
        <strain evidence="18 19">TH-1</strain>
    </source>
</reference>
<feature type="region of interest" description="Disordered" evidence="16">
    <location>
        <begin position="581"/>
        <end position="1017"/>
    </location>
</feature>
<evidence type="ECO:0000256" key="15">
    <source>
        <dbReference type="HAMAP-Rule" id="MF_00970"/>
    </source>
</evidence>
<dbReference type="PROSITE" id="PS50126">
    <property type="entry name" value="S1"/>
    <property type="match status" value="1"/>
</dbReference>
<dbReference type="SMART" id="SM00316">
    <property type="entry name" value="S1"/>
    <property type="match status" value="1"/>
</dbReference>
<keyword evidence="6 15" id="KW-0819">tRNA processing</keyword>
<feature type="region of interest" description="Disordered" evidence="16">
    <location>
        <begin position="507"/>
        <end position="567"/>
    </location>
</feature>
<comment type="subcellular location">
    <subcellularLocation>
        <location evidence="15">Cytoplasm</location>
    </subcellularLocation>
    <subcellularLocation>
        <location evidence="15">Cell inner membrane</location>
        <topology evidence="15">Peripheral membrane protein</topology>
        <orientation evidence="15">Cytoplasmic side</orientation>
    </subcellularLocation>
</comment>
<organism evidence="18 19">
    <name type="scientific">Hydrogenophilus thermoluteolus</name>
    <name type="common">Pseudomonas hydrogenothermophila</name>
    <dbReference type="NCBI Taxonomy" id="297"/>
    <lineage>
        <taxon>Bacteria</taxon>
        <taxon>Pseudomonadati</taxon>
        <taxon>Pseudomonadota</taxon>
        <taxon>Hydrogenophilia</taxon>
        <taxon>Hydrogenophilales</taxon>
        <taxon>Hydrogenophilaceae</taxon>
        <taxon>Hydrogenophilus</taxon>
    </lineage>
</organism>
<keyword evidence="15" id="KW-0820">tRNA-binding</keyword>
<evidence type="ECO:0000256" key="8">
    <source>
        <dbReference type="ARBA" id="ARBA00022723"/>
    </source>
</evidence>
<keyword evidence="2 15" id="KW-1003">Cell membrane</keyword>
<dbReference type="AlphaFoldDB" id="A0A2Z6DW85"/>
<feature type="domain" description="S1 motif" evidence="17">
    <location>
        <begin position="39"/>
        <end position="118"/>
    </location>
</feature>
<dbReference type="CDD" id="cd04453">
    <property type="entry name" value="S1_RNase_E"/>
    <property type="match status" value="1"/>
</dbReference>
<dbReference type="Pfam" id="PF20833">
    <property type="entry name" value="RNase_E_G_Thio"/>
    <property type="match status" value="1"/>
</dbReference>
<dbReference type="InterPro" id="IPR048583">
    <property type="entry name" value="RNase_E_G_thioredoxin-like"/>
</dbReference>
<feature type="compositionally biased region" description="Low complexity" evidence="16">
    <location>
        <begin position="867"/>
        <end position="886"/>
    </location>
</feature>
<evidence type="ECO:0000313" key="18">
    <source>
        <dbReference type="EMBL" id="BBD76608.1"/>
    </source>
</evidence>
<feature type="compositionally biased region" description="Low complexity" evidence="16">
    <location>
        <begin position="552"/>
        <end position="567"/>
    </location>
</feature>
<evidence type="ECO:0000256" key="16">
    <source>
        <dbReference type="SAM" id="MobiDB-lite"/>
    </source>
</evidence>
<dbReference type="GO" id="GO:0008995">
    <property type="term" value="F:ribonuclease E activity"/>
    <property type="evidence" value="ECO:0007669"/>
    <property type="project" value="UniProtKB-EC"/>
</dbReference>
<dbReference type="GO" id="GO:0006402">
    <property type="term" value="P:mRNA catabolic process"/>
    <property type="evidence" value="ECO:0007669"/>
    <property type="project" value="UniProtKB-UniRule"/>
</dbReference>
<feature type="compositionally biased region" description="Low complexity" evidence="16">
    <location>
        <begin position="586"/>
        <end position="610"/>
    </location>
</feature>
<dbReference type="GO" id="GO:0009898">
    <property type="term" value="C:cytoplasmic side of plasma membrane"/>
    <property type="evidence" value="ECO:0007669"/>
    <property type="project" value="UniProtKB-UniRule"/>
</dbReference>
<dbReference type="GO" id="GO:0008033">
    <property type="term" value="P:tRNA processing"/>
    <property type="evidence" value="ECO:0007669"/>
    <property type="project" value="UniProtKB-UniRule"/>
</dbReference>
<evidence type="ECO:0000256" key="4">
    <source>
        <dbReference type="ARBA" id="ARBA00022519"/>
    </source>
</evidence>
<dbReference type="GO" id="GO:0000049">
    <property type="term" value="F:tRNA binding"/>
    <property type="evidence" value="ECO:0007669"/>
    <property type="project" value="UniProtKB-KW"/>
</dbReference>
<accession>A0A2Z6DW85</accession>
<dbReference type="GO" id="GO:0006364">
    <property type="term" value="P:rRNA processing"/>
    <property type="evidence" value="ECO:0007669"/>
    <property type="project" value="UniProtKB-UniRule"/>
</dbReference>
<keyword evidence="7 15" id="KW-0540">Nuclease</keyword>
<evidence type="ECO:0000256" key="3">
    <source>
        <dbReference type="ARBA" id="ARBA00022490"/>
    </source>
</evidence>
<feature type="compositionally biased region" description="Basic and acidic residues" evidence="16">
    <location>
        <begin position="1059"/>
        <end position="1074"/>
    </location>
</feature>
<evidence type="ECO:0000256" key="9">
    <source>
        <dbReference type="ARBA" id="ARBA00022730"/>
    </source>
</evidence>
<comment type="similarity">
    <text evidence="15">Belongs to the RNase E/G family. RNase E subfamily.</text>
</comment>
<evidence type="ECO:0000256" key="11">
    <source>
        <dbReference type="ARBA" id="ARBA00022801"/>
    </source>
</evidence>
<evidence type="ECO:0000259" key="17">
    <source>
        <dbReference type="PROSITE" id="PS50126"/>
    </source>
</evidence>
<evidence type="ECO:0000256" key="12">
    <source>
        <dbReference type="ARBA" id="ARBA00022842"/>
    </source>
</evidence>
<dbReference type="GO" id="GO:0008270">
    <property type="term" value="F:zinc ion binding"/>
    <property type="evidence" value="ECO:0007669"/>
    <property type="project" value="UniProtKB-UniRule"/>
</dbReference>
<comment type="function">
    <text evidence="15">Endoribonuclease that plays a central role in RNA processing and decay. Required for the maturation of 5S and 16S rRNAs and the majority of tRNAs. Also involved in the degradation of most mRNAs.</text>
</comment>
<feature type="region of interest" description="Disordered" evidence="16">
    <location>
        <begin position="1040"/>
        <end position="1074"/>
    </location>
</feature>
<evidence type="ECO:0000256" key="2">
    <source>
        <dbReference type="ARBA" id="ARBA00022475"/>
    </source>
</evidence>
<keyword evidence="19" id="KW-1185">Reference proteome</keyword>
<gene>
    <name evidence="15" type="primary">rne</name>
    <name evidence="18" type="ORF">HPTL_0340</name>
</gene>
<feature type="compositionally biased region" description="Low complexity" evidence="16">
    <location>
        <begin position="729"/>
        <end position="745"/>
    </location>
</feature>
<dbReference type="OrthoDB" id="9804278at2"/>
<comment type="subunit">
    <text evidence="15">Homotetramer formed by a dimer of dimers.</text>
</comment>
<dbReference type="InterPro" id="IPR004659">
    <property type="entry name" value="RNase_E/G"/>
</dbReference>
<feature type="region of interest" description="Required for zinc-mediated homotetramerization and catalytic activity" evidence="15">
    <location>
        <begin position="402"/>
        <end position="405"/>
    </location>
</feature>
<keyword evidence="12 15" id="KW-0460">Magnesium</keyword>
<feature type="compositionally biased region" description="Basic and acidic residues" evidence="16">
    <location>
        <begin position="782"/>
        <end position="791"/>
    </location>
</feature>